<reference evidence="2 3" key="1">
    <citation type="submission" date="2021-06" db="EMBL/GenBank/DDBJ databases">
        <authorList>
            <person name="Sun Q."/>
            <person name="Li D."/>
        </authorList>
    </citation>
    <scope>NUCLEOTIDE SEQUENCE [LARGE SCALE GENOMIC DNA]</scope>
    <source>
        <strain evidence="2 3">MSJ-11</strain>
    </source>
</reference>
<gene>
    <name evidence="2" type="ORF">KQI86_12965</name>
</gene>
<organism evidence="2 3">
    <name type="scientific">Clostridium mobile</name>
    <dbReference type="NCBI Taxonomy" id="2841512"/>
    <lineage>
        <taxon>Bacteria</taxon>
        <taxon>Bacillati</taxon>
        <taxon>Bacillota</taxon>
        <taxon>Clostridia</taxon>
        <taxon>Eubacteriales</taxon>
        <taxon>Clostridiaceae</taxon>
        <taxon>Clostridium</taxon>
    </lineage>
</organism>
<keyword evidence="1" id="KW-0472">Membrane</keyword>
<evidence type="ECO:0008006" key="4">
    <source>
        <dbReference type="Google" id="ProtNLM"/>
    </source>
</evidence>
<keyword evidence="1" id="KW-0812">Transmembrane</keyword>
<evidence type="ECO:0000313" key="3">
    <source>
        <dbReference type="Proteomes" id="UP000726170"/>
    </source>
</evidence>
<accession>A0ABS6EJ34</accession>
<dbReference type="Proteomes" id="UP000726170">
    <property type="component" value="Unassembled WGS sequence"/>
</dbReference>
<feature type="transmembrane region" description="Helical" evidence="1">
    <location>
        <begin position="327"/>
        <end position="349"/>
    </location>
</feature>
<sequence>MDTVSNSLMVIEGMSRSLEQVPPALQFLRLVMDSINNSANIDMEMSNRRIIDVEIIEETSAELEELTRAQDAAANSSNGLSSKIKGLIDDFLKFENIKKGLDATIGGAARLEREIIDMGNALGNKDVGEAFFLNLNKYANESAYSIEELNGITRQFINSTKDPNKLMNLNKTAEKLTLLNPNEGLTGAGGTLKEALGGDYASLQSNFQFNDGDIQMLQSAKGMDDFINKFNILLDKKGATEQSLQELNMSASAQFSNLKSNMQTSFAQAGSNALQALKPIFSTINEGFRDGRFQPFFNGIAGGLSFIANIGAKLIDVFSWIGETVQSNWGIIGPILSFAAGTLLVALTQKLQASALALWAQVAPLISQASAWFLLNWPIITIVGFIAVIIYMLNKCGVTAEQIVGSIGGAFGILFGFLYNMVGTIWNIFASFAELLVNVFNHPLYSIKKLFVNIWNSIVEFVGGALDSIVGLIKKVPFLKDLVGDFSFVNTFTADAGPPPEDYWETPKIKMKDYANELNFGYNKGADIANGVGNLFGDFKTPKDQNALLNNGLDTGLDKFAAAPEIGTKDGLALANDNLGQIKDSIDVSNENLELMRDLAEQESIQNFVTLTPTVQVTTGDIKEEADINKIISKIETYMQTELVNSAEGVYA</sequence>
<name>A0ABS6EJ34_9CLOT</name>
<feature type="transmembrane region" description="Helical" evidence="1">
    <location>
        <begin position="296"/>
        <end position="315"/>
    </location>
</feature>
<protein>
    <recommendedName>
        <fullName evidence="4">Tail length tape measure protein</fullName>
    </recommendedName>
</protein>
<feature type="transmembrane region" description="Helical" evidence="1">
    <location>
        <begin position="403"/>
        <end position="430"/>
    </location>
</feature>
<evidence type="ECO:0000313" key="2">
    <source>
        <dbReference type="EMBL" id="MBU5485249.1"/>
    </source>
</evidence>
<comment type="caution">
    <text evidence="2">The sequence shown here is derived from an EMBL/GenBank/DDBJ whole genome shotgun (WGS) entry which is preliminary data.</text>
</comment>
<dbReference type="EMBL" id="JAHLQF010000003">
    <property type="protein sequence ID" value="MBU5485249.1"/>
    <property type="molecule type" value="Genomic_DNA"/>
</dbReference>
<keyword evidence="1" id="KW-1133">Transmembrane helix</keyword>
<evidence type="ECO:0000256" key="1">
    <source>
        <dbReference type="SAM" id="Phobius"/>
    </source>
</evidence>
<proteinExistence type="predicted"/>
<keyword evidence="3" id="KW-1185">Reference proteome</keyword>
<feature type="transmembrane region" description="Helical" evidence="1">
    <location>
        <begin position="369"/>
        <end position="391"/>
    </location>
</feature>